<protein>
    <submittedName>
        <fullName evidence="1">Uncharacterized protein</fullName>
    </submittedName>
</protein>
<reference evidence="1" key="2">
    <citation type="submission" date="2022-06" db="UniProtKB">
        <authorList>
            <consortium name="EnsemblMetazoa"/>
        </authorList>
    </citation>
    <scope>IDENTIFICATION</scope>
    <source>
        <strain evidence="1">PS312</strain>
    </source>
</reference>
<dbReference type="AlphaFoldDB" id="A0A2A6BF14"/>
<dbReference type="Proteomes" id="UP000005239">
    <property type="component" value="Unassembled WGS sequence"/>
</dbReference>
<evidence type="ECO:0000313" key="1">
    <source>
        <dbReference type="EnsemblMetazoa" id="PPA37031.1"/>
    </source>
</evidence>
<keyword evidence="2" id="KW-1185">Reference proteome</keyword>
<evidence type="ECO:0000313" key="2">
    <source>
        <dbReference type="Proteomes" id="UP000005239"/>
    </source>
</evidence>
<accession>A0A8R1URK1</accession>
<sequence>MTSSHSEDVQAASTLKPSFTPGCLDKIKFSSIPNAISRRAHPMVDKSLRAVARISSTVRGGRHALSQVPGLSFRGRRPQARIGCAVPGRLAEPIAVDDPATECATARLMRNCERYMQMYFTRRVAIDGRASSATSSKNGSDGRSGRMAEVGLLSKMTRQSMHSRHSIGPASKRHRRDRLEVSPNLFILPVLISLVRSIVRIRALPPETAPQGAPPSSLPPMGRRVSSQPARLHPFIDRPRPSLFDSWSLDGPESNVVSLGIERDCPPPLWSLPHRSRGFSRGSPSLFRLRAGPSFETPSRSFLPPSPYLL</sequence>
<name>A0A2A6BF14_PRIPA</name>
<reference evidence="2" key="1">
    <citation type="journal article" date="2008" name="Nat. Genet.">
        <title>The Pristionchus pacificus genome provides a unique perspective on nematode lifestyle and parasitism.</title>
        <authorList>
            <person name="Dieterich C."/>
            <person name="Clifton S.W."/>
            <person name="Schuster L.N."/>
            <person name="Chinwalla A."/>
            <person name="Delehaunty K."/>
            <person name="Dinkelacker I."/>
            <person name="Fulton L."/>
            <person name="Fulton R."/>
            <person name="Godfrey J."/>
            <person name="Minx P."/>
            <person name="Mitreva M."/>
            <person name="Roeseler W."/>
            <person name="Tian H."/>
            <person name="Witte H."/>
            <person name="Yang S.P."/>
            <person name="Wilson R.K."/>
            <person name="Sommer R.J."/>
        </authorList>
    </citation>
    <scope>NUCLEOTIDE SEQUENCE [LARGE SCALE GENOMIC DNA]</scope>
    <source>
        <strain evidence="2">PS312</strain>
    </source>
</reference>
<proteinExistence type="predicted"/>
<organism evidence="1 2">
    <name type="scientific">Pristionchus pacificus</name>
    <name type="common">Parasitic nematode worm</name>
    <dbReference type="NCBI Taxonomy" id="54126"/>
    <lineage>
        <taxon>Eukaryota</taxon>
        <taxon>Metazoa</taxon>
        <taxon>Ecdysozoa</taxon>
        <taxon>Nematoda</taxon>
        <taxon>Chromadorea</taxon>
        <taxon>Rhabditida</taxon>
        <taxon>Rhabditina</taxon>
        <taxon>Diplogasteromorpha</taxon>
        <taxon>Diplogasteroidea</taxon>
        <taxon>Neodiplogasteridae</taxon>
        <taxon>Pristionchus</taxon>
    </lineage>
</organism>
<gene>
    <name evidence="1" type="primary">WBGene00275400</name>
</gene>
<dbReference type="EnsemblMetazoa" id="PPA37031.1">
    <property type="protein sequence ID" value="PPA37031.1"/>
    <property type="gene ID" value="WBGene00275400"/>
</dbReference>
<accession>A0A2A6BF14</accession>